<evidence type="ECO:0000313" key="3">
    <source>
        <dbReference type="Proteomes" id="UP001497472"/>
    </source>
</evidence>
<protein>
    <submittedName>
        <fullName evidence="2">Uncharacterized protein</fullName>
    </submittedName>
</protein>
<dbReference type="AlphaFoldDB" id="A0AAV1JZM5"/>
<sequence>MDFVSARANDLKIRIRRLRRNNFHDYSFDDWEETTPLLYFDDNTTNYTTNESNGTEYTTTTAESESMYAIPTTTTLSGPMESVVPSINSTTDTTISTKVFNNDTEVTSQLVTEPDTTSLTNPFIDTRSIEATTNNMTTTQSNATTASYEIIETSEPIVDVPSTSSTVTEDILEYYVTTSTTSPLVTEGPVANGSRTDSSTISPFLLEMEKQVELHRVGFFTASMCTFLRVLALKDISVFDDLKSSFYEIVMEAQREGRLEMFGAIGAGLVVDLTARGNTIDTEILKDLAAQYYPIMLDRKMQFRPEANAMFDIADNVYTIEDAKRVADSIAEVDAYPNTTRSAIDIVKKYLLVAILVPFNRMRGTTREKLFMMEMENFIANWLRRSGRRHKRLGNAAIGFTRVKRNNFHDYNFDDWEETTPLLYFDDTSPTVHNENTTVDNATTINIATESENSLNVSEVTHSEITLSDITNATKPMNDETIQLTTKVSNEIVTVVDNATTVDVKEAIVSRIETTEIDVTTNYSITDNLEDLTPTDATILITKEAKYTDAPSHTSAAPTLNPLTLEVQKAMENNKIGYFTALLATLMRVTASKEDSDLDALKRALFHEVLNALNLGQLSMFGPVTTSALTDLSEMWSLLYADVLKSQVTYFYGTLLNRREYYNPDTNAIFDLIDNEYTVEDTTSILSCISDIEAFPNVSQSDKDISKHLLLVAFFLPYHRIRGTTKEKVLMAEIENLVARKIAGARRYRGTLRKPKYNRKNMKHKERKTRIKSEKQKTSILTSKNNAGLKYQFKPIRFYKDPVRLFDFWTSPTTTVSTTDVDLDYLRNKTIMKKLKRQMKAYKKKWKEIKEKEKIAGKKRGKTTTTTTTTVRPPLHKSKYYLRKYVKKDLYKMKTTTPSTTTKTKWFRKSKYKSDTDSDGDKNDDIDNRQQETDTDNKQNDIFYNLSNIDDKTVESYGSNVKETTERSYSKIRVSYKVNTKNSGEDTSHSCSYEYASIDKSGQDFIDATIESHPYAFKGGLNKNDTKYSKKRKRVKESVNSAFKINTKEKTALKKINELRRDSDYSNYEAELKMNIQDALIHGRENDLSLYKDKRRLNRIGSFPSYSNEETVIKANVYKAFGYTNDFAGTLKKLLNMDYTSSGITLAIYSK</sequence>
<keyword evidence="3" id="KW-1185">Reference proteome</keyword>
<name>A0AAV1JZM5_9NEOP</name>
<evidence type="ECO:0000313" key="2">
    <source>
        <dbReference type="EMBL" id="CAK1554323.1"/>
    </source>
</evidence>
<feature type="compositionally biased region" description="Basic and acidic residues" evidence="1">
    <location>
        <begin position="912"/>
        <end position="939"/>
    </location>
</feature>
<comment type="caution">
    <text evidence="2">The sequence shown here is derived from an EMBL/GenBank/DDBJ whole genome shotgun (WGS) entry which is preliminary data.</text>
</comment>
<evidence type="ECO:0000256" key="1">
    <source>
        <dbReference type="SAM" id="MobiDB-lite"/>
    </source>
</evidence>
<organism evidence="2 3">
    <name type="scientific">Leptosia nina</name>
    <dbReference type="NCBI Taxonomy" id="320188"/>
    <lineage>
        <taxon>Eukaryota</taxon>
        <taxon>Metazoa</taxon>
        <taxon>Ecdysozoa</taxon>
        <taxon>Arthropoda</taxon>
        <taxon>Hexapoda</taxon>
        <taxon>Insecta</taxon>
        <taxon>Pterygota</taxon>
        <taxon>Neoptera</taxon>
        <taxon>Endopterygota</taxon>
        <taxon>Lepidoptera</taxon>
        <taxon>Glossata</taxon>
        <taxon>Ditrysia</taxon>
        <taxon>Papilionoidea</taxon>
        <taxon>Pieridae</taxon>
        <taxon>Pierinae</taxon>
        <taxon>Leptosia</taxon>
    </lineage>
</organism>
<dbReference type="EMBL" id="CAVLEF010000277">
    <property type="protein sequence ID" value="CAK1554323.1"/>
    <property type="molecule type" value="Genomic_DNA"/>
</dbReference>
<dbReference type="Proteomes" id="UP001497472">
    <property type="component" value="Unassembled WGS sequence"/>
</dbReference>
<gene>
    <name evidence="2" type="ORF">LNINA_LOCUS13245</name>
</gene>
<feature type="region of interest" description="Disordered" evidence="1">
    <location>
        <begin position="912"/>
        <end position="940"/>
    </location>
</feature>
<reference evidence="2 3" key="1">
    <citation type="submission" date="2023-11" db="EMBL/GenBank/DDBJ databases">
        <authorList>
            <person name="Okamura Y."/>
        </authorList>
    </citation>
    <scope>NUCLEOTIDE SEQUENCE [LARGE SCALE GENOMIC DNA]</scope>
</reference>
<accession>A0AAV1JZM5</accession>
<proteinExistence type="predicted"/>